<name>A0ABP0LE90_9DINO</name>
<evidence type="ECO:0000313" key="11">
    <source>
        <dbReference type="EMBL" id="CAK9037480.1"/>
    </source>
</evidence>
<dbReference type="Pfam" id="PF02416">
    <property type="entry name" value="TatA_B_E"/>
    <property type="match status" value="2"/>
</dbReference>
<protein>
    <submittedName>
        <fullName evidence="11">Biopolymer transport protein ExbD</fullName>
    </submittedName>
</protein>
<dbReference type="Proteomes" id="UP001642464">
    <property type="component" value="Unassembled WGS sequence"/>
</dbReference>
<dbReference type="SUPFAM" id="SSF48239">
    <property type="entry name" value="Terpenoid cyclases/Protein prenyltransferases"/>
    <property type="match status" value="1"/>
</dbReference>
<accession>A0ABP0LE90</accession>
<feature type="transmembrane region" description="Helical" evidence="10">
    <location>
        <begin position="766"/>
        <end position="786"/>
    </location>
</feature>
<evidence type="ECO:0000256" key="8">
    <source>
        <dbReference type="ARBA" id="ARBA00023136"/>
    </source>
</evidence>
<evidence type="ECO:0000256" key="1">
    <source>
        <dbReference type="ARBA" id="ARBA00004162"/>
    </source>
</evidence>
<feature type="compositionally biased region" description="Pro residues" evidence="9">
    <location>
        <begin position="338"/>
        <end position="349"/>
    </location>
</feature>
<gene>
    <name evidence="11" type="ORF">SCF082_LOCUS22178</name>
</gene>
<feature type="compositionally biased region" description="Pro residues" evidence="9">
    <location>
        <begin position="277"/>
        <end position="291"/>
    </location>
</feature>
<keyword evidence="8 10" id="KW-0472">Membrane</keyword>
<keyword evidence="12" id="KW-1185">Reference proteome</keyword>
<organism evidence="11 12">
    <name type="scientific">Durusdinium trenchii</name>
    <dbReference type="NCBI Taxonomy" id="1381693"/>
    <lineage>
        <taxon>Eukaryota</taxon>
        <taxon>Sar</taxon>
        <taxon>Alveolata</taxon>
        <taxon>Dinophyceae</taxon>
        <taxon>Suessiales</taxon>
        <taxon>Symbiodiniaceae</taxon>
        <taxon>Durusdinium</taxon>
    </lineage>
</organism>
<sequence length="864" mass="93564">MPLKTSQDDQIQLNLTPMIDVVFLLIIFFMVATKFTEIDRSIELELPKVGSAGEAAVPEKPKAVTVFADGRIELDGEPVDRATLVTQLTAARQATPDLDVILHGDANCPFQHVADTLAACHEAEVTQIGITPEQNFNTLNGVHTLPIIVAVSVGYLALWGVMGAVCVGSLFLLRTQWARRRPMWRCVLLSLAAHALLVAIAATIRFVGMPPGAEKDKPVRVTIVSIAPQVSVEAPDTPAASQEESEQIEELPVPEVVESPAEEIEQEPTPPDEQEPLTPPDLMPDPQPEPAVEPVEDPAPSEMAVETAKPQALADVPEPVETEQVAQQEPPQQEAIPQPTPPPTPPEPAVTPAAPAVPASLAERIKPDRLQSVIEQGGSRETEQAVGMALEWLASAQSDDGRWDASRWQAGREMSVLGHNRDGAGGQADTAITALALLTFLGAGHTHLDGPYQHEVASGLVFLIRSQDNQGCLAGNATKYARTYCHSMSTFALAEAYALTKDKRLEPSVRRAVDYLLWAENKSVGGWRYHAQDRGDVSQLGWIIMALRSAELAGINVPDDSWARIESFLARVARGRHGGLAAYLMHGNWSRSMTAEAMYCRQVLGVPLRDAAQTEALNALGSELPGDDLTNYYYWYYAALALHHAQNDGLAAQHTWDRWNQRMKRELIGAQVAEGSNAGSWSPNTVWGGYGGRVYTTAMAAMCLEVYYRYGSPAGGDSPWIASRPRPLQIIIVLAIVLLLFGNRLPSLARSLGQSLVEFKKDEESMFGGIGYSELVVVGIVALLLFGSRLPEVARSLGKSLTEFKKGVQGVKDEFNDAVSSGTDAARFDLDYDDHRGEPAPKFEPPTSPPREEESASGPPTAAT</sequence>
<dbReference type="EMBL" id="CAXAMM010015891">
    <property type="protein sequence ID" value="CAK9037480.1"/>
    <property type="molecule type" value="Genomic_DNA"/>
</dbReference>
<evidence type="ECO:0000256" key="2">
    <source>
        <dbReference type="ARBA" id="ARBA00022448"/>
    </source>
</evidence>
<comment type="caution">
    <text evidence="11">The sequence shown here is derived from an EMBL/GenBank/DDBJ whole genome shotgun (WGS) entry which is preliminary data.</text>
</comment>
<feature type="region of interest" description="Disordered" evidence="9">
    <location>
        <begin position="829"/>
        <end position="864"/>
    </location>
</feature>
<dbReference type="PANTHER" id="PTHR30558">
    <property type="entry name" value="EXBD MEMBRANE COMPONENT OF PMF-DRIVEN MACROMOLECULE IMPORT SYSTEM"/>
    <property type="match status" value="1"/>
</dbReference>
<dbReference type="Gene3D" id="1.50.10.20">
    <property type="match status" value="2"/>
</dbReference>
<dbReference type="Pfam" id="PF02472">
    <property type="entry name" value="ExbD"/>
    <property type="match status" value="1"/>
</dbReference>
<feature type="transmembrane region" description="Helical" evidence="10">
    <location>
        <begin position="185"/>
        <end position="208"/>
    </location>
</feature>
<evidence type="ECO:0000256" key="6">
    <source>
        <dbReference type="ARBA" id="ARBA00022989"/>
    </source>
</evidence>
<evidence type="ECO:0000256" key="4">
    <source>
        <dbReference type="ARBA" id="ARBA00022692"/>
    </source>
</evidence>
<feature type="compositionally biased region" description="Basic and acidic residues" evidence="9">
    <location>
        <begin position="829"/>
        <end position="841"/>
    </location>
</feature>
<feature type="region of interest" description="Disordered" evidence="9">
    <location>
        <begin position="232"/>
        <end position="355"/>
    </location>
</feature>
<keyword evidence="7" id="KW-0811">Translocation</keyword>
<feature type="compositionally biased region" description="Acidic residues" evidence="9">
    <location>
        <begin position="260"/>
        <end position="275"/>
    </location>
</feature>
<proteinExistence type="predicted"/>
<dbReference type="Gene3D" id="1.20.5.3310">
    <property type="match status" value="2"/>
</dbReference>
<dbReference type="CDD" id="cd00688">
    <property type="entry name" value="ISOPREN_C2_like"/>
    <property type="match status" value="1"/>
</dbReference>
<dbReference type="InterPro" id="IPR003400">
    <property type="entry name" value="ExbD"/>
</dbReference>
<reference evidence="11 12" key="1">
    <citation type="submission" date="2024-02" db="EMBL/GenBank/DDBJ databases">
        <authorList>
            <person name="Chen Y."/>
            <person name="Shah S."/>
            <person name="Dougan E. K."/>
            <person name="Thang M."/>
            <person name="Chan C."/>
        </authorList>
    </citation>
    <scope>NUCLEOTIDE SEQUENCE [LARGE SCALE GENOMIC DNA]</scope>
</reference>
<comment type="subcellular location">
    <subcellularLocation>
        <location evidence="1">Cell membrane</location>
        <topology evidence="1">Single-pass membrane protein</topology>
    </subcellularLocation>
</comment>
<keyword evidence="5" id="KW-0653">Protein transport</keyword>
<feature type="transmembrane region" description="Helical" evidence="10">
    <location>
        <begin position="728"/>
        <end position="746"/>
    </location>
</feature>
<evidence type="ECO:0000256" key="5">
    <source>
        <dbReference type="ARBA" id="ARBA00022927"/>
    </source>
</evidence>
<feature type="compositionally biased region" description="Low complexity" evidence="9">
    <location>
        <begin position="250"/>
        <end position="259"/>
    </location>
</feature>
<evidence type="ECO:0000313" key="12">
    <source>
        <dbReference type="Proteomes" id="UP001642464"/>
    </source>
</evidence>
<dbReference type="PANTHER" id="PTHR30558:SF3">
    <property type="entry name" value="BIOPOLYMER TRANSPORT PROTEIN EXBD-RELATED"/>
    <property type="match status" value="1"/>
</dbReference>
<feature type="transmembrane region" description="Helical" evidence="10">
    <location>
        <begin position="147"/>
        <end position="173"/>
    </location>
</feature>
<dbReference type="InterPro" id="IPR008930">
    <property type="entry name" value="Terpenoid_cyclase/PrenylTrfase"/>
</dbReference>
<keyword evidence="3" id="KW-1003">Cell membrane</keyword>
<feature type="transmembrane region" description="Helical" evidence="10">
    <location>
        <begin position="12"/>
        <end position="32"/>
    </location>
</feature>
<feature type="compositionally biased region" description="Low complexity" evidence="9">
    <location>
        <begin position="316"/>
        <end position="337"/>
    </location>
</feature>
<keyword evidence="2" id="KW-0813">Transport</keyword>
<keyword evidence="6 10" id="KW-1133">Transmembrane helix</keyword>
<evidence type="ECO:0000256" key="9">
    <source>
        <dbReference type="SAM" id="MobiDB-lite"/>
    </source>
</evidence>
<evidence type="ECO:0000256" key="3">
    <source>
        <dbReference type="ARBA" id="ARBA00022475"/>
    </source>
</evidence>
<keyword evidence="4 10" id="KW-0812">Transmembrane</keyword>
<dbReference type="InterPro" id="IPR003369">
    <property type="entry name" value="TatA/B/E"/>
</dbReference>
<dbReference type="Gene3D" id="3.30.420.270">
    <property type="match status" value="1"/>
</dbReference>
<evidence type="ECO:0000256" key="10">
    <source>
        <dbReference type="SAM" id="Phobius"/>
    </source>
</evidence>
<evidence type="ECO:0000256" key="7">
    <source>
        <dbReference type="ARBA" id="ARBA00023010"/>
    </source>
</evidence>